<evidence type="ECO:0000313" key="3">
    <source>
        <dbReference type="Proteomes" id="UP001055286"/>
    </source>
</evidence>
<reference evidence="2" key="1">
    <citation type="journal article" date="2016" name="Front. Microbiol.">
        <title>Genome Sequence of the Piezophilic, Mesophilic Sulfate-Reducing Bacterium Desulfovibrio indicus J2T.</title>
        <authorList>
            <person name="Cao J."/>
            <person name="Maignien L."/>
            <person name="Shao Z."/>
            <person name="Alain K."/>
            <person name="Jebbar M."/>
        </authorList>
    </citation>
    <scope>NUCLEOTIDE SEQUENCE</scope>
    <source>
        <strain evidence="2">JCM 32048</strain>
    </source>
</reference>
<comment type="caution">
    <text evidence="2">The sequence shown here is derived from an EMBL/GenBank/DDBJ whole genome shotgun (WGS) entry which is preliminary data.</text>
</comment>
<dbReference type="Proteomes" id="UP001055286">
    <property type="component" value="Unassembled WGS sequence"/>
</dbReference>
<accession>A0AA37HCB2</accession>
<name>A0AA37HCB2_9HYPH</name>
<feature type="coiled-coil region" evidence="1">
    <location>
        <begin position="89"/>
        <end position="148"/>
    </location>
</feature>
<proteinExistence type="predicted"/>
<evidence type="ECO:0000256" key="1">
    <source>
        <dbReference type="SAM" id="Coils"/>
    </source>
</evidence>
<dbReference type="EMBL" id="BPQJ01000015">
    <property type="protein sequence ID" value="GJD63209.1"/>
    <property type="molecule type" value="Genomic_DNA"/>
</dbReference>
<protein>
    <submittedName>
        <fullName evidence="2">Uncharacterized protein</fullName>
    </submittedName>
</protein>
<evidence type="ECO:0000313" key="2">
    <source>
        <dbReference type="EMBL" id="GJD63209.1"/>
    </source>
</evidence>
<keyword evidence="3" id="KW-1185">Reference proteome</keyword>
<organism evidence="2 3">
    <name type="scientific">Methylobacterium frigidaeris</name>
    <dbReference type="NCBI Taxonomy" id="2038277"/>
    <lineage>
        <taxon>Bacteria</taxon>
        <taxon>Pseudomonadati</taxon>
        <taxon>Pseudomonadota</taxon>
        <taxon>Alphaproteobacteria</taxon>
        <taxon>Hyphomicrobiales</taxon>
        <taxon>Methylobacteriaceae</taxon>
        <taxon>Methylobacterium</taxon>
    </lineage>
</organism>
<gene>
    <name evidence="2" type="ORF">MPEAHAMD_3373</name>
</gene>
<keyword evidence="1" id="KW-0175">Coiled coil</keyword>
<dbReference type="AlphaFoldDB" id="A0AA37HCB2"/>
<sequence>MGLDVFESTRATRPGSECEQLERSFVTNLADVLRSIGAMNEREGLPPVDGSSPPRDWDALIAHVRRAARGPGENGTPNRDRELQAQTLLRSAHKRLDEAAAREAQAEARVRAAEARVRAAEDAARAAEERAAATIEAAEARARRAEEAARSALDWLQRLRQAGPTDLHGGSAVAPLPGLRLRRVA</sequence>
<reference evidence="2" key="2">
    <citation type="submission" date="2021-08" db="EMBL/GenBank/DDBJ databases">
        <authorList>
            <person name="Tani A."/>
            <person name="Ola A."/>
            <person name="Ogura Y."/>
            <person name="Katsura K."/>
            <person name="Hayashi T."/>
        </authorList>
    </citation>
    <scope>NUCLEOTIDE SEQUENCE</scope>
    <source>
        <strain evidence="2">JCM 32048</strain>
    </source>
</reference>